<gene>
    <name evidence="2" type="ORF">KFK09_003896</name>
</gene>
<dbReference type="AlphaFoldDB" id="A0A8T3BYU3"/>
<evidence type="ECO:0000313" key="2">
    <source>
        <dbReference type="EMBL" id="KAI0524522.1"/>
    </source>
</evidence>
<protein>
    <submittedName>
        <fullName evidence="2">Uncharacterized protein</fullName>
    </submittedName>
</protein>
<dbReference type="Proteomes" id="UP000829196">
    <property type="component" value="Unassembled WGS sequence"/>
</dbReference>
<evidence type="ECO:0000256" key="1">
    <source>
        <dbReference type="SAM" id="MobiDB-lite"/>
    </source>
</evidence>
<reference evidence="2" key="1">
    <citation type="journal article" date="2022" name="Front. Genet.">
        <title>Chromosome-Scale Assembly of the Dendrobium nobile Genome Provides Insights Into the Molecular Mechanism of the Biosynthesis of the Medicinal Active Ingredient of Dendrobium.</title>
        <authorList>
            <person name="Xu Q."/>
            <person name="Niu S.-C."/>
            <person name="Li K.-L."/>
            <person name="Zheng P.-J."/>
            <person name="Zhang X.-J."/>
            <person name="Jia Y."/>
            <person name="Liu Y."/>
            <person name="Niu Y.-X."/>
            <person name="Yu L.-H."/>
            <person name="Chen D.-F."/>
            <person name="Zhang G.-Q."/>
        </authorList>
    </citation>
    <scope>NUCLEOTIDE SEQUENCE</scope>
    <source>
        <tissue evidence="2">Leaf</tissue>
    </source>
</reference>
<feature type="region of interest" description="Disordered" evidence="1">
    <location>
        <begin position="1"/>
        <end position="113"/>
    </location>
</feature>
<sequence>MAGGDRRSPPRSSGGAGDGTAGGEERRRSGVGSGGSKKQGDRSGAGSPSKPAMAKTRGKAREATRSGSEGSVEGRWEVKPRNMNPKGILQIGKNGSDQNKADGARREDPHPREMMELESKSGVSMKLNPMYIASASSMEVEDTALTEDSVRRWKKHLT</sequence>
<proteinExistence type="predicted"/>
<dbReference type="EMBL" id="JAGYWB010000004">
    <property type="protein sequence ID" value="KAI0524522.1"/>
    <property type="molecule type" value="Genomic_DNA"/>
</dbReference>
<comment type="caution">
    <text evidence="2">The sequence shown here is derived from an EMBL/GenBank/DDBJ whole genome shotgun (WGS) entry which is preliminary data.</text>
</comment>
<name>A0A8T3BYU3_DENNO</name>
<evidence type="ECO:0000313" key="3">
    <source>
        <dbReference type="Proteomes" id="UP000829196"/>
    </source>
</evidence>
<accession>A0A8T3BYU3</accession>
<organism evidence="2 3">
    <name type="scientific">Dendrobium nobile</name>
    <name type="common">Orchid</name>
    <dbReference type="NCBI Taxonomy" id="94219"/>
    <lineage>
        <taxon>Eukaryota</taxon>
        <taxon>Viridiplantae</taxon>
        <taxon>Streptophyta</taxon>
        <taxon>Embryophyta</taxon>
        <taxon>Tracheophyta</taxon>
        <taxon>Spermatophyta</taxon>
        <taxon>Magnoliopsida</taxon>
        <taxon>Liliopsida</taxon>
        <taxon>Asparagales</taxon>
        <taxon>Orchidaceae</taxon>
        <taxon>Epidendroideae</taxon>
        <taxon>Malaxideae</taxon>
        <taxon>Dendrobiinae</taxon>
        <taxon>Dendrobium</taxon>
    </lineage>
</organism>
<keyword evidence="3" id="KW-1185">Reference proteome</keyword>
<feature type="compositionally biased region" description="Basic and acidic residues" evidence="1">
    <location>
        <begin position="99"/>
        <end position="113"/>
    </location>
</feature>